<feature type="region of interest" description="Disordered" evidence="2">
    <location>
        <begin position="258"/>
        <end position="285"/>
    </location>
</feature>
<protein>
    <submittedName>
        <fullName evidence="3">Uncharacterized protein</fullName>
    </submittedName>
</protein>
<dbReference type="AlphaFoldDB" id="A0AAD1XX13"/>
<feature type="region of interest" description="Disordered" evidence="2">
    <location>
        <begin position="1"/>
        <end position="33"/>
    </location>
</feature>
<sequence length="441" mass="51356">MSTSSLHTDRSSLKIYQRKDKTKRNNKPAKYSKLKNYHEKSTRFCDDESIEIDYSVMKDLIQEETRTLLQEKQELVKELEKAYKTIEWYKKELLSTKHKLKDTLVQLSQSQLTSTSATPASIAREHDEKIYFNDTNLKCKESIYKFNETTSSFSMSDHPSVYSENLNKSPEKCLTSETESIDTENSVGFEEMNYNSSGNNVQNFSKYSTKKHVFNKVPNLVNNKVQDYPLICQESDAISEKTQSLWCEDSAFGSENCEEQKDWGDPIPRNSSAASLPAKEKNKKDDIQRCSSLAALLGTNKQPSQKERFVLNQYLYEIKEESDDKFKKFMEKLTIRQALKQEDVIIEEEEEHTKNIPMSMYSASRYESIHSQDSCPRVNIPHRTRSRNERVPENSQTETYELSQRGTFKEDIAKPFSRNRMGRKANPVFRTFQEDYLGQLE</sequence>
<comment type="caution">
    <text evidence="3">The sequence shown here is derived from an EMBL/GenBank/DDBJ whole genome shotgun (WGS) entry which is preliminary data.</text>
</comment>
<gene>
    <name evidence="3" type="ORF">ECRASSUSDP1_LOCUS22487</name>
</gene>
<dbReference type="EMBL" id="CAMPGE010023065">
    <property type="protein sequence ID" value="CAI2381043.1"/>
    <property type="molecule type" value="Genomic_DNA"/>
</dbReference>
<proteinExistence type="predicted"/>
<feature type="compositionally biased region" description="Basic residues" evidence="2">
    <location>
        <begin position="20"/>
        <end position="33"/>
    </location>
</feature>
<reference evidence="3" key="1">
    <citation type="submission" date="2023-07" db="EMBL/GenBank/DDBJ databases">
        <authorList>
            <consortium name="AG Swart"/>
            <person name="Singh M."/>
            <person name="Singh A."/>
            <person name="Seah K."/>
            <person name="Emmerich C."/>
        </authorList>
    </citation>
    <scope>NUCLEOTIDE SEQUENCE</scope>
    <source>
        <strain evidence="3">DP1</strain>
    </source>
</reference>
<organism evidence="3 4">
    <name type="scientific">Euplotes crassus</name>
    <dbReference type="NCBI Taxonomy" id="5936"/>
    <lineage>
        <taxon>Eukaryota</taxon>
        <taxon>Sar</taxon>
        <taxon>Alveolata</taxon>
        <taxon>Ciliophora</taxon>
        <taxon>Intramacronucleata</taxon>
        <taxon>Spirotrichea</taxon>
        <taxon>Hypotrichia</taxon>
        <taxon>Euplotida</taxon>
        <taxon>Euplotidae</taxon>
        <taxon>Moneuplotes</taxon>
    </lineage>
</organism>
<name>A0AAD1XX13_EUPCR</name>
<evidence type="ECO:0000313" key="4">
    <source>
        <dbReference type="Proteomes" id="UP001295684"/>
    </source>
</evidence>
<accession>A0AAD1XX13</accession>
<feature type="compositionally biased region" description="Polar residues" evidence="2">
    <location>
        <begin position="393"/>
        <end position="406"/>
    </location>
</feature>
<evidence type="ECO:0000256" key="1">
    <source>
        <dbReference type="SAM" id="Coils"/>
    </source>
</evidence>
<evidence type="ECO:0000313" key="3">
    <source>
        <dbReference type="EMBL" id="CAI2381043.1"/>
    </source>
</evidence>
<dbReference type="Proteomes" id="UP001295684">
    <property type="component" value="Unassembled WGS sequence"/>
</dbReference>
<feature type="region of interest" description="Disordered" evidence="2">
    <location>
        <begin position="372"/>
        <end position="406"/>
    </location>
</feature>
<keyword evidence="4" id="KW-1185">Reference proteome</keyword>
<evidence type="ECO:0000256" key="2">
    <source>
        <dbReference type="SAM" id="MobiDB-lite"/>
    </source>
</evidence>
<feature type="coiled-coil region" evidence="1">
    <location>
        <begin position="58"/>
        <end position="92"/>
    </location>
</feature>
<keyword evidence="1" id="KW-0175">Coiled coil</keyword>